<proteinExistence type="predicted"/>
<sequence length="101" mass="10703">MRDEDTYFTLSEAIGPLEGPSPDPVQRACSTSDFPPLPTRNSGCSHGPKENPSSATIKGKSKGPKENPPPSAKREKSRGSREHPSSSSKAEKSRGPPPPPP</sequence>
<evidence type="ECO:0000256" key="1">
    <source>
        <dbReference type="SAM" id="MobiDB-lite"/>
    </source>
</evidence>
<evidence type="ECO:0000313" key="3">
    <source>
        <dbReference type="Proteomes" id="UP001180020"/>
    </source>
</evidence>
<evidence type="ECO:0000313" key="2">
    <source>
        <dbReference type="EMBL" id="KAK1295097.1"/>
    </source>
</evidence>
<feature type="region of interest" description="Disordered" evidence="1">
    <location>
        <begin position="1"/>
        <end position="101"/>
    </location>
</feature>
<accession>A0AAV9D2N8</accession>
<dbReference type="AlphaFoldDB" id="A0AAV9D2N8"/>
<gene>
    <name evidence="2" type="ORF">QJS10_CPA16g00488</name>
</gene>
<protein>
    <submittedName>
        <fullName evidence="2">Uncharacterized protein</fullName>
    </submittedName>
</protein>
<organism evidence="2 3">
    <name type="scientific">Acorus calamus</name>
    <name type="common">Sweet flag</name>
    <dbReference type="NCBI Taxonomy" id="4465"/>
    <lineage>
        <taxon>Eukaryota</taxon>
        <taxon>Viridiplantae</taxon>
        <taxon>Streptophyta</taxon>
        <taxon>Embryophyta</taxon>
        <taxon>Tracheophyta</taxon>
        <taxon>Spermatophyta</taxon>
        <taxon>Magnoliopsida</taxon>
        <taxon>Liliopsida</taxon>
        <taxon>Acoraceae</taxon>
        <taxon>Acorus</taxon>
    </lineage>
</organism>
<feature type="compositionally biased region" description="Polar residues" evidence="1">
    <location>
        <begin position="28"/>
        <end position="44"/>
    </location>
</feature>
<reference evidence="2" key="1">
    <citation type="journal article" date="2023" name="Nat. Commun.">
        <title>Diploid and tetraploid genomes of Acorus and the evolution of monocots.</title>
        <authorList>
            <person name="Ma L."/>
            <person name="Liu K.W."/>
            <person name="Li Z."/>
            <person name="Hsiao Y.Y."/>
            <person name="Qi Y."/>
            <person name="Fu T."/>
            <person name="Tang G.D."/>
            <person name="Zhang D."/>
            <person name="Sun W.H."/>
            <person name="Liu D.K."/>
            <person name="Li Y."/>
            <person name="Chen G.Z."/>
            <person name="Liu X.D."/>
            <person name="Liao X.Y."/>
            <person name="Jiang Y.T."/>
            <person name="Yu X."/>
            <person name="Hao Y."/>
            <person name="Huang J."/>
            <person name="Zhao X.W."/>
            <person name="Ke S."/>
            <person name="Chen Y.Y."/>
            <person name="Wu W.L."/>
            <person name="Hsu J.L."/>
            <person name="Lin Y.F."/>
            <person name="Huang M.D."/>
            <person name="Li C.Y."/>
            <person name="Huang L."/>
            <person name="Wang Z.W."/>
            <person name="Zhao X."/>
            <person name="Zhong W.Y."/>
            <person name="Peng D.H."/>
            <person name="Ahmad S."/>
            <person name="Lan S."/>
            <person name="Zhang J.S."/>
            <person name="Tsai W.C."/>
            <person name="Van de Peer Y."/>
            <person name="Liu Z.J."/>
        </authorList>
    </citation>
    <scope>NUCLEOTIDE SEQUENCE</scope>
    <source>
        <strain evidence="2">CP</strain>
    </source>
</reference>
<keyword evidence="3" id="KW-1185">Reference proteome</keyword>
<name>A0AAV9D2N8_ACOCL</name>
<dbReference type="EMBL" id="JAUJYO010000016">
    <property type="protein sequence ID" value="KAK1295097.1"/>
    <property type="molecule type" value="Genomic_DNA"/>
</dbReference>
<reference evidence="2" key="2">
    <citation type="submission" date="2023-06" db="EMBL/GenBank/DDBJ databases">
        <authorList>
            <person name="Ma L."/>
            <person name="Liu K.-W."/>
            <person name="Li Z."/>
            <person name="Hsiao Y.-Y."/>
            <person name="Qi Y."/>
            <person name="Fu T."/>
            <person name="Tang G."/>
            <person name="Zhang D."/>
            <person name="Sun W.-H."/>
            <person name="Liu D.-K."/>
            <person name="Li Y."/>
            <person name="Chen G.-Z."/>
            <person name="Liu X.-D."/>
            <person name="Liao X.-Y."/>
            <person name="Jiang Y.-T."/>
            <person name="Yu X."/>
            <person name="Hao Y."/>
            <person name="Huang J."/>
            <person name="Zhao X.-W."/>
            <person name="Ke S."/>
            <person name="Chen Y.-Y."/>
            <person name="Wu W.-L."/>
            <person name="Hsu J.-L."/>
            <person name="Lin Y.-F."/>
            <person name="Huang M.-D."/>
            <person name="Li C.-Y."/>
            <person name="Huang L."/>
            <person name="Wang Z.-W."/>
            <person name="Zhao X."/>
            <person name="Zhong W.-Y."/>
            <person name="Peng D.-H."/>
            <person name="Ahmad S."/>
            <person name="Lan S."/>
            <person name="Zhang J.-S."/>
            <person name="Tsai W.-C."/>
            <person name="Van De Peer Y."/>
            <person name="Liu Z.-J."/>
        </authorList>
    </citation>
    <scope>NUCLEOTIDE SEQUENCE</scope>
    <source>
        <strain evidence="2">CP</strain>
        <tissue evidence="2">Leaves</tissue>
    </source>
</reference>
<feature type="compositionally biased region" description="Basic and acidic residues" evidence="1">
    <location>
        <begin position="72"/>
        <end position="94"/>
    </location>
</feature>
<comment type="caution">
    <text evidence="2">The sequence shown here is derived from an EMBL/GenBank/DDBJ whole genome shotgun (WGS) entry which is preliminary data.</text>
</comment>
<dbReference type="Proteomes" id="UP001180020">
    <property type="component" value="Unassembled WGS sequence"/>
</dbReference>